<sequence length="196" mass="23151">MKLIFYTLHIVLISLTVLQHVRAQESENPLELFSYYIGTWGPTPNDIMVRKNPKMIDFKVISFEWGHDKKVIRSTTGIFSDHENNVFSEGIITYNPNTKKIVWLEYQIKNEILFEGEYHSLGDHKIERVYTVYYAKDYPDIPNPQVKGWTRKYRETFTPTSDTTINWLTETWIDGKWIRQGQNNGDFKAVKDKSSY</sequence>
<accession>A0A937A324</accession>
<keyword evidence="2" id="KW-1185">Reference proteome</keyword>
<dbReference type="RefSeq" id="WP_201919608.1">
    <property type="nucleotide sequence ID" value="NZ_BAABAX010000005.1"/>
</dbReference>
<dbReference type="EMBL" id="JAERQJ010000003">
    <property type="protein sequence ID" value="MBL0684050.1"/>
    <property type="molecule type" value="Genomic_DNA"/>
</dbReference>
<gene>
    <name evidence="1" type="ORF">JJQ60_11015</name>
</gene>
<evidence type="ECO:0000313" key="2">
    <source>
        <dbReference type="Proteomes" id="UP000651057"/>
    </source>
</evidence>
<name>A0A937A324_9FLAO</name>
<evidence type="ECO:0000313" key="1">
    <source>
        <dbReference type="EMBL" id="MBL0684050.1"/>
    </source>
</evidence>
<proteinExistence type="predicted"/>
<organism evidence="1 2">
    <name type="scientific">Aquimarina mytili</name>
    <dbReference type="NCBI Taxonomy" id="874423"/>
    <lineage>
        <taxon>Bacteria</taxon>
        <taxon>Pseudomonadati</taxon>
        <taxon>Bacteroidota</taxon>
        <taxon>Flavobacteriia</taxon>
        <taxon>Flavobacteriales</taxon>
        <taxon>Flavobacteriaceae</taxon>
        <taxon>Aquimarina</taxon>
    </lineage>
</organism>
<reference evidence="1" key="1">
    <citation type="submission" date="2021-01" db="EMBL/GenBank/DDBJ databases">
        <authorList>
            <person name="Zhong Y.L."/>
        </authorList>
    </citation>
    <scope>NUCLEOTIDE SEQUENCE</scope>
    <source>
        <strain evidence="1">KCTC 23302</strain>
    </source>
</reference>
<dbReference type="Proteomes" id="UP000651057">
    <property type="component" value="Unassembled WGS sequence"/>
</dbReference>
<comment type="caution">
    <text evidence="1">The sequence shown here is derived from an EMBL/GenBank/DDBJ whole genome shotgun (WGS) entry which is preliminary data.</text>
</comment>
<dbReference type="AlphaFoldDB" id="A0A937A324"/>
<protein>
    <submittedName>
        <fullName evidence="1">Uncharacterized protein</fullName>
    </submittedName>
</protein>